<dbReference type="AlphaFoldDB" id="A0AAV5V4U5"/>
<proteinExistence type="predicted"/>
<accession>A0AAV5V4U5</accession>
<comment type="caution">
    <text evidence="1">The sequence shown here is derived from an EMBL/GenBank/DDBJ whole genome shotgun (WGS) entry which is preliminary data.</text>
</comment>
<name>A0AAV5V4U5_9BILA</name>
<evidence type="ECO:0000313" key="1">
    <source>
        <dbReference type="EMBL" id="GMT12885.1"/>
    </source>
</evidence>
<dbReference type="PANTHER" id="PTHR31936:SF2">
    <property type="entry name" value="FLO11 DOMAIN-CONTAINING PROTEIN"/>
    <property type="match status" value="1"/>
</dbReference>
<dbReference type="PROSITE" id="PS50092">
    <property type="entry name" value="TSP1"/>
    <property type="match status" value="1"/>
</dbReference>
<feature type="non-terminal residue" evidence="1">
    <location>
        <position position="76"/>
    </location>
</feature>
<reference evidence="1" key="1">
    <citation type="submission" date="2023-10" db="EMBL/GenBank/DDBJ databases">
        <title>Genome assembly of Pristionchus species.</title>
        <authorList>
            <person name="Yoshida K."/>
            <person name="Sommer R.J."/>
        </authorList>
    </citation>
    <scope>NUCLEOTIDE SEQUENCE</scope>
    <source>
        <strain evidence="1">RS5133</strain>
    </source>
</reference>
<dbReference type="PANTHER" id="PTHR31936">
    <property type="entry name" value="PROTEIN CBG18744"/>
    <property type="match status" value="1"/>
</dbReference>
<dbReference type="InterPro" id="IPR000884">
    <property type="entry name" value="TSP1_rpt"/>
</dbReference>
<organism evidence="1 2">
    <name type="scientific">Pristionchus fissidentatus</name>
    <dbReference type="NCBI Taxonomy" id="1538716"/>
    <lineage>
        <taxon>Eukaryota</taxon>
        <taxon>Metazoa</taxon>
        <taxon>Ecdysozoa</taxon>
        <taxon>Nematoda</taxon>
        <taxon>Chromadorea</taxon>
        <taxon>Rhabditida</taxon>
        <taxon>Rhabditina</taxon>
        <taxon>Diplogasteromorpha</taxon>
        <taxon>Diplogasteroidea</taxon>
        <taxon>Neodiplogasteridae</taxon>
        <taxon>Pristionchus</taxon>
    </lineage>
</organism>
<dbReference type="EMBL" id="BTSY01000002">
    <property type="protein sequence ID" value="GMT12885.1"/>
    <property type="molecule type" value="Genomic_DNA"/>
</dbReference>
<gene>
    <name evidence="1" type="ORF">PFISCL1PPCAC_4182</name>
</gene>
<dbReference type="Proteomes" id="UP001432322">
    <property type="component" value="Unassembled WGS sequence"/>
</dbReference>
<sequence>GTWSEWTTTGYCPTTCGSCSVAPRTRTCTSQAKGCPCTSDTGPCGIALCPWPTPTCCGMYVKSLNGNTRSFFCGPG</sequence>
<evidence type="ECO:0000313" key="2">
    <source>
        <dbReference type="Proteomes" id="UP001432322"/>
    </source>
</evidence>
<keyword evidence="2" id="KW-1185">Reference proteome</keyword>
<feature type="non-terminal residue" evidence="1">
    <location>
        <position position="1"/>
    </location>
</feature>
<protein>
    <submittedName>
        <fullName evidence="1">Uncharacterized protein</fullName>
    </submittedName>
</protein>